<gene>
    <name evidence="1" type="ORF">207</name>
</gene>
<dbReference type="Gene3D" id="1.10.1660.10">
    <property type="match status" value="1"/>
</dbReference>
<protein>
    <submittedName>
        <fullName evidence="1">Uncharacterized</fullName>
    </submittedName>
</protein>
<dbReference type="RefSeq" id="WP_046494816.1">
    <property type="nucleotide sequence ID" value="NZ_CGIH01000004.1"/>
</dbReference>
<dbReference type="Proteomes" id="UP000045545">
    <property type="component" value="Unassembled WGS sequence"/>
</dbReference>
<dbReference type="OrthoDB" id="2084488at2"/>
<dbReference type="STRING" id="690567.207"/>
<sequence>MTMIKIYYESCEELLPLSSAGFHPDLLKTLDEMGIITLQTDYISVSDLSRVRRIASLRNRLGVNLIGAAIILDLLDRIEELETEIQSLKWR</sequence>
<reference evidence="1 2" key="1">
    <citation type="submission" date="2015-03" db="EMBL/GenBank/DDBJ databases">
        <authorList>
            <person name="Murphy D."/>
        </authorList>
    </citation>
    <scope>NUCLEOTIDE SEQUENCE [LARGE SCALE GENOMIC DNA]</scope>
    <source>
        <strain evidence="1 2">OL-4</strain>
    </source>
</reference>
<evidence type="ECO:0000313" key="2">
    <source>
        <dbReference type="Proteomes" id="UP000045545"/>
    </source>
</evidence>
<name>A0A0E4C7H2_9FIRM</name>
<dbReference type="EMBL" id="CGIH01000004">
    <property type="protein sequence ID" value="CFX01496.1"/>
    <property type="molecule type" value="Genomic_DNA"/>
</dbReference>
<proteinExistence type="predicted"/>
<dbReference type="AlphaFoldDB" id="A0A0E4C7H2"/>
<keyword evidence="2" id="KW-1185">Reference proteome</keyword>
<organism evidence="1 2">
    <name type="scientific">Syntrophomonas zehnderi OL-4</name>
    <dbReference type="NCBI Taxonomy" id="690567"/>
    <lineage>
        <taxon>Bacteria</taxon>
        <taxon>Bacillati</taxon>
        <taxon>Bacillota</taxon>
        <taxon>Clostridia</taxon>
        <taxon>Eubacteriales</taxon>
        <taxon>Syntrophomonadaceae</taxon>
        <taxon>Syntrophomonas</taxon>
    </lineage>
</organism>
<accession>A0A0E4C7H2</accession>
<dbReference type="Pfam" id="PF13591">
    <property type="entry name" value="MerR_2"/>
    <property type="match status" value="1"/>
</dbReference>
<evidence type="ECO:0000313" key="1">
    <source>
        <dbReference type="EMBL" id="CFX01496.1"/>
    </source>
</evidence>